<name>A0A1Y6JDX7_PSEVI</name>
<protein>
    <submittedName>
        <fullName evidence="1">Uncharacterized protein</fullName>
    </submittedName>
</protein>
<proteinExistence type="predicted"/>
<sequence>MEYRIQIASDVIRDGLGLELINATNQICAEVFRCDADNTLKISLFAEDLPFVQVEKLVQIARKELACYEDGTPLPPAIPLQSS</sequence>
<dbReference type="EMBL" id="LT855380">
    <property type="protein sequence ID" value="SMS07974.1"/>
    <property type="molecule type" value="Genomic_DNA"/>
</dbReference>
<gene>
    <name evidence="1" type="ORF">CFBP1590_0389</name>
</gene>
<organism evidence="1 2">
    <name type="scientific">Pseudomonas viridiflava</name>
    <name type="common">Phytomonas viridiflava</name>
    <dbReference type="NCBI Taxonomy" id="33069"/>
    <lineage>
        <taxon>Bacteria</taxon>
        <taxon>Pseudomonadati</taxon>
        <taxon>Pseudomonadota</taxon>
        <taxon>Gammaproteobacteria</taxon>
        <taxon>Pseudomonadales</taxon>
        <taxon>Pseudomonadaceae</taxon>
        <taxon>Pseudomonas</taxon>
    </lineage>
</organism>
<dbReference type="RefSeq" id="WP_069142739.1">
    <property type="nucleotide sequence ID" value="NZ_CP077721.1"/>
</dbReference>
<reference evidence="1 2" key="1">
    <citation type="submission" date="2017-05" db="EMBL/GenBank/DDBJ databases">
        <authorList>
            <person name="Song R."/>
            <person name="Chenine A.L."/>
            <person name="Ruprecht R.M."/>
        </authorList>
    </citation>
    <scope>NUCLEOTIDE SEQUENCE [LARGE SCALE GENOMIC DNA]</scope>
    <source>
        <strain evidence="1 2">CFBP 1590</strain>
    </source>
</reference>
<accession>A0A1Y6JDX7</accession>
<evidence type="ECO:0000313" key="2">
    <source>
        <dbReference type="Proteomes" id="UP000196842"/>
    </source>
</evidence>
<dbReference type="GeneID" id="47762047"/>
<evidence type="ECO:0000313" key="1">
    <source>
        <dbReference type="EMBL" id="SMS07974.1"/>
    </source>
</evidence>
<dbReference type="AlphaFoldDB" id="A0A1Y6JDX7"/>
<dbReference type="KEGG" id="pvd:CFBP1590_0389"/>
<dbReference type="Proteomes" id="UP000196842">
    <property type="component" value="Chromosome I"/>
</dbReference>